<dbReference type="AlphaFoldDB" id="A0A9D1F6P2"/>
<gene>
    <name evidence="7" type="ORF">IAB46_12040</name>
</gene>
<feature type="transmembrane region" description="Helical" evidence="6">
    <location>
        <begin position="322"/>
        <end position="345"/>
    </location>
</feature>
<organism evidence="7 8">
    <name type="scientific">Candidatus Scybalocola faecigallinarum</name>
    <dbReference type="NCBI Taxonomy" id="2840941"/>
    <lineage>
        <taxon>Bacteria</taxon>
        <taxon>Bacillati</taxon>
        <taxon>Bacillota</taxon>
        <taxon>Clostridia</taxon>
        <taxon>Lachnospirales</taxon>
        <taxon>Lachnospiraceae</taxon>
        <taxon>Lachnospiraceae incertae sedis</taxon>
        <taxon>Candidatus Scybalocola (ex Gilroy et al. 2021)</taxon>
    </lineage>
</organism>
<sequence>MNDQALKISKKTFISSVLILLLLMISAGVLALTIPQGSYERTIANGREVVVADSYTPIPNGQRLPFYRIFTAPFEVLASEDGTTIMGIILFIILISGSIGLLNQSGVMSYAMERVVEKNREHRYRLLLLITFIFMFFGAFVGVFEESATLVPFAAALSMAMGWDSLVGLGMSVLAAGFGFATAVSNPFTLSIAQQMAGLPIYSGFIFHLICFFIIYGILAAFLYRYAKKIDQSPEKSLTRGIEKQLQHTERSYSPERKRGLEAGVKIFIIAIALVILVVISGVLIPAIGSNALILMILPLTAGSILSARVSRYSRHILRDFLKGIIGMLPAVLLILMASSIKLIVSNGQILDTILYYASQAAKNAGSFACIPVIYLFVLILNFFISSGSAKAFLVMPIITPLADLVGITRQTAVVAFCFGDGFSNVIYPTNPVLLICLGMTVVSYGRWFRWTWKLQLLILAVTTALLYAAYGIGLGPF</sequence>
<dbReference type="InterPro" id="IPR018385">
    <property type="entry name" value="C4_dicarb_anaerob_car-like"/>
</dbReference>
<feature type="transmembrane region" description="Helical" evidence="6">
    <location>
        <begin position="365"/>
        <end position="385"/>
    </location>
</feature>
<protein>
    <submittedName>
        <fullName evidence="7">YfcC family protein</fullName>
    </submittedName>
</protein>
<evidence type="ECO:0000256" key="1">
    <source>
        <dbReference type="ARBA" id="ARBA00004651"/>
    </source>
</evidence>
<dbReference type="InterPro" id="IPR051679">
    <property type="entry name" value="DASS-Related_Transporters"/>
</dbReference>
<keyword evidence="2" id="KW-1003">Cell membrane</keyword>
<feature type="transmembrane region" description="Helical" evidence="6">
    <location>
        <begin position="426"/>
        <end position="445"/>
    </location>
</feature>
<feature type="transmembrane region" description="Helical" evidence="6">
    <location>
        <begin position="84"/>
        <end position="103"/>
    </location>
</feature>
<evidence type="ECO:0000256" key="4">
    <source>
        <dbReference type="ARBA" id="ARBA00022989"/>
    </source>
</evidence>
<keyword evidence="4 6" id="KW-1133">Transmembrane helix</keyword>
<evidence type="ECO:0000313" key="7">
    <source>
        <dbReference type="EMBL" id="HIS48261.1"/>
    </source>
</evidence>
<feature type="transmembrane region" description="Helical" evidence="6">
    <location>
        <begin position="173"/>
        <end position="193"/>
    </location>
</feature>
<feature type="transmembrane region" description="Helical" evidence="6">
    <location>
        <begin position="205"/>
        <end position="227"/>
    </location>
</feature>
<feature type="transmembrane region" description="Helical" evidence="6">
    <location>
        <begin position="292"/>
        <end position="310"/>
    </location>
</feature>
<feature type="transmembrane region" description="Helical" evidence="6">
    <location>
        <begin position="124"/>
        <end position="144"/>
    </location>
</feature>
<dbReference type="PANTHER" id="PTHR43652:SF2">
    <property type="entry name" value="BASIC AMINO ACID ANTIPORTER YFCC-RELATED"/>
    <property type="match status" value="1"/>
</dbReference>
<evidence type="ECO:0000256" key="3">
    <source>
        <dbReference type="ARBA" id="ARBA00022692"/>
    </source>
</evidence>
<dbReference type="EMBL" id="DVIT01000050">
    <property type="protein sequence ID" value="HIS48261.1"/>
    <property type="molecule type" value="Genomic_DNA"/>
</dbReference>
<evidence type="ECO:0000256" key="2">
    <source>
        <dbReference type="ARBA" id="ARBA00022475"/>
    </source>
</evidence>
<accession>A0A9D1F6P2</accession>
<keyword evidence="5 6" id="KW-0472">Membrane</keyword>
<comment type="caution">
    <text evidence="7">The sequence shown here is derived from an EMBL/GenBank/DDBJ whole genome shotgun (WGS) entry which is preliminary data.</text>
</comment>
<evidence type="ECO:0000313" key="8">
    <source>
        <dbReference type="Proteomes" id="UP000823927"/>
    </source>
</evidence>
<feature type="transmembrane region" description="Helical" evidence="6">
    <location>
        <begin position="267"/>
        <end position="286"/>
    </location>
</feature>
<evidence type="ECO:0000256" key="6">
    <source>
        <dbReference type="SAM" id="Phobius"/>
    </source>
</evidence>
<evidence type="ECO:0000256" key="5">
    <source>
        <dbReference type="ARBA" id="ARBA00023136"/>
    </source>
</evidence>
<dbReference type="Pfam" id="PF03606">
    <property type="entry name" value="DcuC"/>
    <property type="match status" value="1"/>
</dbReference>
<dbReference type="Proteomes" id="UP000823927">
    <property type="component" value="Unassembled WGS sequence"/>
</dbReference>
<dbReference type="PANTHER" id="PTHR43652">
    <property type="entry name" value="BASIC AMINO ACID ANTIPORTER YFCC-RELATED"/>
    <property type="match status" value="1"/>
</dbReference>
<proteinExistence type="predicted"/>
<name>A0A9D1F6P2_9FIRM</name>
<dbReference type="GO" id="GO:0005886">
    <property type="term" value="C:plasma membrane"/>
    <property type="evidence" value="ECO:0007669"/>
    <property type="project" value="UniProtKB-SubCell"/>
</dbReference>
<reference evidence="7" key="1">
    <citation type="submission" date="2020-10" db="EMBL/GenBank/DDBJ databases">
        <authorList>
            <person name="Gilroy R."/>
        </authorList>
    </citation>
    <scope>NUCLEOTIDE SEQUENCE</scope>
    <source>
        <strain evidence="7">CHK178-757</strain>
    </source>
</reference>
<feature type="transmembrane region" description="Helical" evidence="6">
    <location>
        <begin position="457"/>
        <end position="476"/>
    </location>
</feature>
<reference evidence="7" key="2">
    <citation type="journal article" date="2021" name="PeerJ">
        <title>Extensive microbial diversity within the chicken gut microbiome revealed by metagenomics and culture.</title>
        <authorList>
            <person name="Gilroy R."/>
            <person name="Ravi A."/>
            <person name="Getino M."/>
            <person name="Pursley I."/>
            <person name="Horton D.L."/>
            <person name="Alikhan N.F."/>
            <person name="Baker D."/>
            <person name="Gharbi K."/>
            <person name="Hall N."/>
            <person name="Watson M."/>
            <person name="Adriaenssens E.M."/>
            <person name="Foster-Nyarko E."/>
            <person name="Jarju S."/>
            <person name="Secka A."/>
            <person name="Antonio M."/>
            <person name="Oren A."/>
            <person name="Chaudhuri R.R."/>
            <person name="La Ragione R."/>
            <person name="Hildebrand F."/>
            <person name="Pallen M.J."/>
        </authorList>
    </citation>
    <scope>NUCLEOTIDE SEQUENCE</scope>
    <source>
        <strain evidence="7">CHK178-757</strain>
    </source>
</reference>
<keyword evidence="3 6" id="KW-0812">Transmembrane</keyword>
<comment type="subcellular location">
    <subcellularLocation>
        <location evidence="1">Cell membrane</location>
        <topology evidence="1">Multi-pass membrane protein</topology>
    </subcellularLocation>
</comment>